<dbReference type="STRING" id="341454.A0A4S2MTL3"/>
<evidence type="ECO:0000259" key="1">
    <source>
        <dbReference type="Pfam" id="PF09949"/>
    </source>
</evidence>
<dbReference type="PANTHER" id="PTHR28208">
    <property type="entry name" value="PHOSPHATIDATE PHOSPHATASE APP1"/>
    <property type="match status" value="1"/>
</dbReference>
<dbReference type="EMBL" id="ML220128">
    <property type="protein sequence ID" value="TGZ79848.1"/>
    <property type="molecule type" value="Genomic_DNA"/>
</dbReference>
<proteinExistence type="predicted"/>
<protein>
    <recommendedName>
        <fullName evidence="1">Phosphatidate phosphatase APP1 catalytic domain-containing protein</fullName>
    </recommendedName>
</protein>
<gene>
    <name evidence="2" type="ORF">EX30DRAFT_355520</name>
</gene>
<accession>A0A4S2MTL3</accession>
<feature type="domain" description="Phosphatidate phosphatase APP1 catalytic" evidence="1">
    <location>
        <begin position="190"/>
        <end position="341"/>
    </location>
</feature>
<dbReference type="GO" id="GO:0008195">
    <property type="term" value="F:phosphatidate phosphatase activity"/>
    <property type="evidence" value="ECO:0007669"/>
    <property type="project" value="InterPro"/>
</dbReference>
<keyword evidence="3" id="KW-1185">Reference proteome</keyword>
<dbReference type="InParanoid" id="A0A4S2MTL3"/>
<sequence>MAHALSTLKLPPLLQRILRKLRILPTLPPSPIQPGESVWLYNNIGYRDAATNRWVVQFICAYFYRGTGKDLAKVVANITTMIGLAPGADPTTEQTIANRVQPFLDTILEGKTVQVAFNQAGDGGNENQIFTLGPGGSHGVSVNDVFVAGDWREGNVVRSRAIMPGTGESSGFQSCSLINFETRFADQEGWAVVSDIDDTIKVTEVRDRLSLLRHTFVLPPETVPGMPEAYSRLNSLLSAPPWFYLSASPYNLFPLLSAFVASHYPRGQLLLREMSWQELESFIVTITMGTQQYKENELEVLIKNFPKKKWVFIGDSTQKDPEAYAAVYRRHPTNVRRIWVRLVKGVDVQKEKELNSKERLEKAFKGVPREIWSTFEDPEVLTNEVKVMVAADAGRV</sequence>
<evidence type="ECO:0000313" key="3">
    <source>
        <dbReference type="Proteomes" id="UP000298138"/>
    </source>
</evidence>
<evidence type="ECO:0000313" key="2">
    <source>
        <dbReference type="EMBL" id="TGZ79848.1"/>
    </source>
</evidence>
<name>A0A4S2MTL3_9PEZI</name>
<dbReference type="InterPro" id="IPR052935">
    <property type="entry name" value="Mg2+_PAP"/>
</dbReference>
<dbReference type="Proteomes" id="UP000298138">
    <property type="component" value="Unassembled WGS sequence"/>
</dbReference>
<dbReference type="Pfam" id="PF09949">
    <property type="entry name" value="APP1_cat"/>
    <property type="match status" value="1"/>
</dbReference>
<dbReference type="AlphaFoldDB" id="A0A4S2MTL3"/>
<reference evidence="2 3" key="1">
    <citation type="submission" date="2019-04" db="EMBL/GenBank/DDBJ databases">
        <title>Comparative genomics and transcriptomics to analyze fruiting body development in filamentous ascomycetes.</title>
        <authorList>
            <consortium name="DOE Joint Genome Institute"/>
            <person name="Lutkenhaus R."/>
            <person name="Traeger S."/>
            <person name="Breuer J."/>
            <person name="Kuo A."/>
            <person name="Lipzen A."/>
            <person name="Pangilinan J."/>
            <person name="Dilworth D."/>
            <person name="Sandor L."/>
            <person name="Poggeler S."/>
            <person name="Barry K."/>
            <person name="Grigoriev I.V."/>
            <person name="Nowrousian M."/>
        </authorList>
    </citation>
    <scope>NUCLEOTIDE SEQUENCE [LARGE SCALE GENOMIC DNA]</scope>
    <source>
        <strain evidence="2 3">CBS 389.68</strain>
    </source>
</reference>
<dbReference type="PANTHER" id="PTHR28208:SF1">
    <property type="entry name" value="FILAMENT ORGANIZATION PROTEIN APP1-LIKE, PUTATIVE (AFU_ORTHOLOGUE AFUA_1G06650)-RELATED"/>
    <property type="match status" value="1"/>
</dbReference>
<organism evidence="2 3">
    <name type="scientific">Ascodesmis nigricans</name>
    <dbReference type="NCBI Taxonomy" id="341454"/>
    <lineage>
        <taxon>Eukaryota</taxon>
        <taxon>Fungi</taxon>
        <taxon>Dikarya</taxon>
        <taxon>Ascomycota</taxon>
        <taxon>Pezizomycotina</taxon>
        <taxon>Pezizomycetes</taxon>
        <taxon>Pezizales</taxon>
        <taxon>Ascodesmidaceae</taxon>
        <taxon>Ascodesmis</taxon>
    </lineage>
</organism>
<dbReference type="OrthoDB" id="414243at2759"/>
<dbReference type="InterPro" id="IPR019236">
    <property type="entry name" value="APP1_cat"/>
</dbReference>
<dbReference type="GO" id="GO:0030479">
    <property type="term" value="C:actin cortical patch"/>
    <property type="evidence" value="ECO:0007669"/>
    <property type="project" value="TreeGrafter"/>
</dbReference>